<evidence type="ECO:0000256" key="1">
    <source>
        <dbReference type="SAM" id="MobiDB-lite"/>
    </source>
</evidence>
<accession>A0AAI9Y4Q5</accession>
<dbReference type="AlphaFoldDB" id="A0AAI9Y4Q5"/>
<keyword evidence="3" id="KW-1185">Reference proteome</keyword>
<sequence>MCHRVCHMRKTGNIPFGAPTMSAFSRSRRPSIQTTFSGASPVSGTRDGSRGVTGSFAESRLVH</sequence>
<organism evidence="2 3">
    <name type="scientific">Colletotrichum cuscutae</name>
    <dbReference type="NCBI Taxonomy" id="1209917"/>
    <lineage>
        <taxon>Eukaryota</taxon>
        <taxon>Fungi</taxon>
        <taxon>Dikarya</taxon>
        <taxon>Ascomycota</taxon>
        <taxon>Pezizomycotina</taxon>
        <taxon>Sordariomycetes</taxon>
        <taxon>Hypocreomycetidae</taxon>
        <taxon>Glomerellales</taxon>
        <taxon>Glomerellaceae</taxon>
        <taxon>Colletotrichum</taxon>
        <taxon>Colletotrichum acutatum species complex</taxon>
    </lineage>
</organism>
<evidence type="ECO:0000313" key="3">
    <source>
        <dbReference type="Proteomes" id="UP001239213"/>
    </source>
</evidence>
<feature type="compositionally biased region" description="Polar residues" evidence="1">
    <location>
        <begin position="32"/>
        <end position="43"/>
    </location>
</feature>
<comment type="caution">
    <text evidence="2">The sequence shown here is derived from an EMBL/GenBank/DDBJ whole genome shotgun (WGS) entry which is preliminary data.</text>
</comment>
<reference evidence="2" key="1">
    <citation type="submission" date="2016-11" db="EMBL/GenBank/DDBJ databases">
        <title>The genome sequence of Colletotrichum cuscutae.</title>
        <authorList>
            <person name="Baroncelli R."/>
        </authorList>
    </citation>
    <scope>NUCLEOTIDE SEQUENCE</scope>
    <source>
        <strain evidence="2">IMI 304802</strain>
    </source>
</reference>
<protein>
    <submittedName>
        <fullName evidence="2">Uncharacterized protein</fullName>
    </submittedName>
</protein>
<name>A0AAI9Y4Q5_9PEZI</name>
<dbReference type="Proteomes" id="UP001239213">
    <property type="component" value="Unassembled WGS sequence"/>
</dbReference>
<dbReference type="EMBL" id="MPDP01000068">
    <property type="protein sequence ID" value="KAK1485625.1"/>
    <property type="molecule type" value="Genomic_DNA"/>
</dbReference>
<gene>
    <name evidence="2" type="ORF">CCUS01_03766</name>
</gene>
<proteinExistence type="predicted"/>
<evidence type="ECO:0000313" key="2">
    <source>
        <dbReference type="EMBL" id="KAK1485625.1"/>
    </source>
</evidence>
<feature type="region of interest" description="Disordered" evidence="1">
    <location>
        <begin position="32"/>
        <end position="63"/>
    </location>
</feature>